<dbReference type="Pfam" id="PF04253">
    <property type="entry name" value="TFR_dimer"/>
    <property type="match status" value="1"/>
</dbReference>
<dbReference type="GO" id="GO:0004180">
    <property type="term" value="F:carboxypeptidase activity"/>
    <property type="evidence" value="ECO:0007669"/>
    <property type="project" value="TreeGrafter"/>
</dbReference>
<evidence type="ECO:0000259" key="4">
    <source>
        <dbReference type="Pfam" id="PF04389"/>
    </source>
</evidence>
<dbReference type="InterPro" id="IPR036757">
    <property type="entry name" value="TFR-like_dimer_dom_sf"/>
</dbReference>
<protein>
    <recommendedName>
        <fullName evidence="6">Peptidase M28 domain-containing protein</fullName>
    </recommendedName>
</protein>
<dbReference type="Gene3D" id="1.20.930.40">
    <property type="entry name" value="Transferrin receptor-like, dimerisation domain"/>
    <property type="match status" value="1"/>
</dbReference>
<dbReference type="SUPFAM" id="SSF53187">
    <property type="entry name" value="Zn-dependent exopeptidases"/>
    <property type="match status" value="1"/>
</dbReference>
<dbReference type="Gene3D" id="3.40.630.10">
    <property type="entry name" value="Zn peptidases"/>
    <property type="match status" value="1"/>
</dbReference>
<dbReference type="SUPFAM" id="SSF52025">
    <property type="entry name" value="PA domain"/>
    <property type="match status" value="1"/>
</dbReference>
<dbReference type="Gene3D" id="3.50.30.30">
    <property type="match status" value="1"/>
</dbReference>
<feature type="domain" description="Peptidase M28" evidence="4">
    <location>
        <begin position="260"/>
        <end position="451"/>
    </location>
</feature>
<dbReference type="PANTHER" id="PTHR10404:SF46">
    <property type="entry name" value="VACUOLAR PROTEIN SORTING-ASSOCIATED PROTEIN 70"/>
    <property type="match status" value="1"/>
</dbReference>
<dbReference type="CDD" id="cd08022">
    <property type="entry name" value="M28_PSMA_like"/>
    <property type="match status" value="1"/>
</dbReference>
<dbReference type="FunFam" id="3.40.630.10:FF:000101">
    <property type="entry name" value="N-acetylated alpha-linked acidic dipeptidase like 1"/>
    <property type="match status" value="1"/>
</dbReference>
<evidence type="ECO:0000259" key="2">
    <source>
        <dbReference type="Pfam" id="PF02225"/>
    </source>
</evidence>
<proteinExistence type="inferred from homology"/>
<organism evidence="5">
    <name type="scientific">Aplanochytrium stocchinoi</name>
    <dbReference type="NCBI Taxonomy" id="215587"/>
    <lineage>
        <taxon>Eukaryota</taxon>
        <taxon>Sar</taxon>
        <taxon>Stramenopiles</taxon>
        <taxon>Bigyra</taxon>
        <taxon>Labyrinthulomycetes</taxon>
        <taxon>Thraustochytrida</taxon>
        <taxon>Thraustochytriidae</taxon>
        <taxon>Aplanochytrium</taxon>
    </lineage>
</organism>
<dbReference type="InterPro" id="IPR007484">
    <property type="entry name" value="Peptidase_M28"/>
</dbReference>
<dbReference type="InterPro" id="IPR007365">
    <property type="entry name" value="TFR-like_dimer_dom"/>
</dbReference>
<gene>
    <name evidence="5" type="ORF">ASTO00021_LOCUS7666</name>
</gene>
<dbReference type="AlphaFoldDB" id="A0A7S3LRD1"/>
<reference evidence="5" key="1">
    <citation type="submission" date="2021-01" db="EMBL/GenBank/DDBJ databases">
        <authorList>
            <person name="Corre E."/>
            <person name="Pelletier E."/>
            <person name="Niang G."/>
            <person name="Scheremetjew M."/>
            <person name="Finn R."/>
            <person name="Kale V."/>
            <person name="Holt S."/>
            <person name="Cochrane G."/>
            <person name="Meng A."/>
            <person name="Brown T."/>
            <person name="Cohen L."/>
        </authorList>
    </citation>
    <scope>NUCLEOTIDE SEQUENCE</scope>
    <source>
        <strain evidence="5">GSBS06</strain>
    </source>
</reference>
<dbReference type="Pfam" id="PF02225">
    <property type="entry name" value="PA"/>
    <property type="match status" value="1"/>
</dbReference>
<dbReference type="InterPro" id="IPR003137">
    <property type="entry name" value="PA_domain"/>
</dbReference>
<dbReference type="CDD" id="cd02121">
    <property type="entry name" value="PA_GCPII_like"/>
    <property type="match status" value="1"/>
</dbReference>
<evidence type="ECO:0000259" key="3">
    <source>
        <dbReference type="Pfam" id="PF04253"/>
    </source>
</evidence>
<dbReference type="InterPro" id="IPR046450">
    <property type="entry name" value="PA_dom_sf"/>
</dbReference>
<dbReference type="Pfam" id="PF04389">
    <property type="entry name" value="Peptidase_M28"/>
    <property type="match status" value="1"/>
</dbReference>
<accession>A0A7S3LRD1</accession>
<sequence length="621" mass="69208">MAKWTQKKMKEFGLLDSKVHIMDSLLSYPVSRHLELNDEHGNVQFRAPLSEKPLEMDPTSNTIWRNMTFLAYTPSGEVLNKKLVYANYGKPEDFDVLESEGIDVMGKVVIVRYGKCFRGLKIMNAQRRGAIGLLLYSDPLDDGYRVGKVYPDGPWRPETSVQRGSAQFNSLCPGDPQRAHSEATTEQLCGYKPNEVIPSIPAIPISYHDAIPLLLSLQGDEVPPDWVGGLTDKLVYRFGPSKGTVSLGTNNTFKVTPIWNVITTIKGTLPKELDQPVVLGNHRDAWVYGAADPNSGSTVMLEVGRAFGKLVQSGWKPKRTIIIASWSGEEYGLVGSTGWGEEYANTLLKNATVYINVDVGVSGKTFASAATHSLGRELLKVAGKVKDPETQKPLSDVWDKQLGTLGSGSDYTVFLDNLGIASYDLRFMPFNKQPYGTYHSIYDSYTWIETQADPTLEYHVLLSQVVGLLALDFADLDVLPIELQDEAQAISQYVDELEGMHIHGLDELRKAVKELEKSAVAFARNDEVDNQQKNRILGLFERNLLDKEGLPKRKWFKHILQAPGLYLGYEPEVFPGIQQAFSEKNNTMLQQEITRAVSAINRGIRMLTPQNSGEPFVQAVY</sequence>
<evidence type="ECO:0000256" key="1">
    <source>
        <dbReference type="ARBA" id="ARBA00005634"/>
    </source>
</evidence>
<dbReference type="SUPFAM" id="SSF47672">
    <property type="entry name" value="Transferrin receptor-like dimerisation domain"/>
    <property type="match status" value="1"/>
</dbReference>
<dbReference type="PANTHER" id="PTHR10404">
    <property type="entry name" value="N-ACETYLATED-ALPHA-LINKED ACIDIC DIPEPTIDASE"/>
    <property type="match status" value="1"/>
</dbReference>
<dbReference type="EMBL" id="HBIN01010266">
    <property type="protein sequence ID" value="CAE0437409.1"/>
    <property type="molecule type" value="Transcribed_RNA"/>
</dbReference>
<evidence type="ECO:0000313" key="5">
    <source>
        <dbReference type="EMBL" id="CAE0437409.1"/>
    </source>
</evidence>
<feature type="domain" description="PA" evidence="2">
    <location>
        <begin position="82"/>
        <end position="166"/>
    </location>
</feature>
<dbReference type="InterPro" id="IPR039373">
    <property type="entry name" value="Peptidase_M28B"/>
</dbReference>
<evidence type="ECO:0008006" key="6">
    <source>
        <dbReference type="Google" id="ProtNLM"/>
    </source>
</evidence>
<feature type="domain" description="Transferrin receptor-like dimerisation" evidence="3">
    <location>
        <begin position="505"/>
        <end position="606"/>
    </location>
</feature>
<comment type="similarity">
    <text evidence="1">Belongs to the peptidase M28 family. M28B subfamily.</text>
</comment>
<name>A0A7S3LRD1_9STRA</name>